<proteinExistence type="predicted"/>
<organism evidence="3 4">
    <name type="scientific">Rhodopseudomonas palustris (strain ATCC BAA-98 / CGA009)</name>
    <dbReference type="NCBI Taxonomy" id="258594"/>
    <lineage>
        <taxon>Bacteria</taxon>
        <taxon>Pseudomonadati</taxon>
        <taxon>Pseudomonadota</taxon>
        <taxon>Alphaproteobacteria</taxon>
        <taxon>Hyphomicrobiales</taxon>
        <taxon>Nitrobacteraceae</taxon>
        <taxon>Rhodopseudomonas</taxon>
    </lineage>
</organism>
<dbReference type="KEGG" id="rpa:TX73_023625"/>
<accession>A0AAF0BRY5</accession>
<keyword evidence="4" id="KW-1185">Reference proteome</keyword>
<feature type="region of interest" description="Disordered" evidence="1">
    <location>
        <begin position="342"/>
        <end position="361"/>
    </location>
</feature>
<evidence type="ECO:0000313" key="4">
    <source>
        <dbReference type="Proteomes" id="UP000001426"/>
    </source>
</evidence>
<evidence type="ECO:0000313" key="3">
    <source>
        <dbReference type="EMBL" id="WCL94751.1"/>
    </source>
</evidence>
<dbReference type="InterPro" id="IPR027417">
    <property type="entry name" value="P-loop_NTPase"/>
</dbReference>
<dbReference type="RefSeq" id="WP_052304847.1">
    <property type="nucleotide sequence ID" value="NZ_CP116810.1"/>
</dbReference>
<evidence type="ECO:0000256" key="1">
    <source>
        <dbReference type="SAM" id="MobiDB-lite"/>
    </source>
</evidence>
<dbReference type="EMBL" id="CP116810">
    <property type="protein sequence ID" value="WCL94751.1"/>
    <property type="molecule type" value="Genomic_DNA"/>
</dbReference>
<dbReference type="InterPro" id="IPR015330">
    <property type="entry name" value="DNA_primase/pol_bifunc_N"/>
</dbReference>
<feature type="domain" description="DNA primase/polymerase bifunctional N-terminal" evidence="2">
    <location>
        <begin position="46"/>
        <end position="191"/>
    </location>
</feature>
<reference evidence="3 4" key="1">
    <citation type="journal article" date="2004" name="Nat. Biotechnol.">
        <title>Complete genome sequence of the metabolically versatile photosynthetic bacterium Rhodopseudomonas palustris.</title>
        <authorList>
            <person name="Larimer F.W."/>
            <person name="Chain P."/>
            <person name="Hauser L."/>
            <person name="Lamerdin J."/>
            <person name="Malfatti S."/>
            <person name="Do L."/>
            <person name="Land M.L."/>
            <person name="Pelletier D.A."/>
            <person name="Beatty J.T."/>
            <person name="Lang A.S."/>
            <person name="Tabita F.R."/>
            <person name="Gibson J.L."/>
            <person name="Hanson T.E."/>
            <person name="Bobst C."/>
            <person name="Torres J.L."/>
            <person name="Peres C."/>
            <person name="Harrison F.H."/>
            <person name="Gibson J."/>
            <person name="Harwood C.S."/>
        </authorList>
    </citation>
    <scope>NUCLEOTIDE SEQUENCE [LARGE SCALE GENOMIC DNA]</scope>
    <source>
        <strain evidence="4">ATCC BAA-98 / CGA009</strain>
    </source>
</reference>
<evidence type="ECO:0000259" key="2">
    <source>
        <dbReference type="Pfam" id="PF09250"/>
    </source>
</evidence>
<name>A0AAF0BRY5_RHOPA</name>
<gene>
    <name evidence="3" type="ORF">TX73_023625</name>
</gene>
<dbReference type="Proteomes" id="UP000001426">
    <property type="component" value="Chromosome"/>
</dbReference>
<dbReference type="Gene3D" id="3.40.50.300">
    <property type="entry name" value="P-loop containing nucleotide triphosphate hydrolases"/>
    <property type="match status" value="1"/>
</dbReference>
<protein>
    <submittedName>
        <fullName evidence="3">AAA family ATPase</fullName>
    </submittedName>
</protein>
<dbReference type="Pfam" id="PF09250">
    <property type="entry name" value="Prim-Pol"/>
    <property type="match status" value="1"/>
</dbReference>
<dbReference type="Pfam" id="PF13481">
    <property type="entry name" value="AAA_25"/>
    <property type="match status" value="1"/>
</dbReference>
<dbReference type="GeneID" id="66895698"/>
<dbReference type="AlphaFoldDB" id="A0AAF0BRY5"/>
<sequence>MTFAEFAALGYTRLVPIIPHDAPISEGSSLFKRVGTKQDSRGKAVGVRGLNGWYGYDWLNQPDPDEHDLARWQRMGAGVGIMTGGPLNLIAVDADTLDQACAGKVMIAGMKHFGSTPVRIGRAPKAVYLIRVTEPIQYCRVEFGPLNDEGRRVDRVELLSDGRQFVAHGIHPVTKKPYVWTTPLCHVDKLPVVTPQQLAAFMDELRQILPNTGPLVTEGATTEVSQASLRGDIEKVRAAVAATPNTSAAFGTREAYRDFGYAIKAALPDDEPEAFEIFADWCARWEDGENDPDIVAADWRRMKPPFRRGASWIYELAEETSGGKFKRADAFFDVLPDEPESLFPREAPPAPERPPFKLAPTPYSFPDPASIPRRRWLYGRHYIRGFVSATVAPGGIGKSSLTIVEALAMTSGKPLLGERSPENLRVWIWNGEDPVDELQRRVAAAMHHYSVGPADVGDRLLIDSGMEQPITLAEDGRSGARLNEDVMAELVRVIKSRKIDAVIVDPLVSSHRVSENDNGAVDLVVKAWGRIAFQTGASVMLVHHVRKTNGDAITVEDARGASALVNGTRVARALTPMTPNEGAKLGVEKPWLFFRSGGVTKNNLAPAEAAPAEKASWFALQSVPLGNGAGEGVDALMSGDTVGVVVLADLAAAAGPRDPDTIGRILQALGDDDWRADVRAGDAWIGSPVAGAIGLNAADAADRAVINGQVKRMLRDGLLEQITLREGRNRKSKAFYRRTAAGKSVVEGVTTPPALLAEQEGVFA</sequence>
<dbReference type="SUPFAM" id="SSF52540">
    <property type="entry name" value="P-loop containing nucleoside triphosphate hydrolases"/>
    <property type="match status" value="1"/>
</dbReference>